<sequence>MPKGYIIGHVTVTDPEAYQAYVTENTPIIQGYGGRPLVRGGQSEHPEGPEYSRHVVFEFPDYASAKAAYHDPAYQEVAQIRRDNASSMIVVVEGV</sequence>
<evidence type="ECO:0000313" key="3">
    <source>
        <dbReference type="Proteomes" id="UP000186997"/>
    </source>
</evidence>
<dbReference type="EMBL" id="FTPR01000001">
    <property type="protein sequence ID" value="SIT81094.1"/>
    <property type="molecule type" value="Genomic_DNA"/>
</dbReference>
<dbReference type="PANTHER" id="PTHR41521">
    <property type="match status" value="1"/>
</dbReference>
<dbReference type="OrthoDB" id="9806380at2"/>
<organism evidence="2 3">
    <name type="scientific">Yoonia rosea</name>
    <dbReference type="NCBI Taxonomy" id="287098"/>
    <lineage>
        <taxon>Bacteria</taxon>
        <taxon>Pseudomonadati</taxon>
        <taxon>Pseudomonadota</taxon>
        <taxon>Alphaproteobacteria</taxon>
        <taxon>Rhodobacterales</taxon>
        <taxon>Paracoccaceae</taxon>
        <taxon>Yoonia</taxon>
    </lineage>
</organism>
<dbReference type="Pfam" id="PF07045">
    <property type="entry name" value="DUF1330"/>
    <property type="match status" value="1"/>
</dbReference>
<evidence type="ECO:0000313" key="2">
    <source>
        <dbReference type="EMBL" id="SIT81094.1"/>
    </source>
</evidence>
<feature type="domain" description="DUF1330" evidence="1">
    <location>
        <begin position="3"/>
        <end position="95"/>
    </location>
</feature>
<evidence type="ECO:0000259" key="1">
    <source>
        <dbReference type="Pfam" id="PF07045"/>
    </source>
</evidence>
<proteinExistence type="predicted"/>
<dbReference type="SUPFAM" id="SSF54909">
    <property type="entry name" value="Dimeric alpha+beta barrel"/>
    <property type="match status" value="1"/>
</dbReference>
<dbReference type="AlphaFoldDB" id="A0A1R3WU30"/>
<dbReference type="PANTHER" id="PTHR41521:SF4">
    <property type="entry name" value="BLR0684 PROTEIN"/>
    <property type="match status" value="1"/>
</dbReference>
<reference evidence="3" key="1">
    <citation type="submission" date="2017-01" db="EMBL/GenBank/DDBJ databases">
        <authorList>
            <person name="Varghese N."/>
            <person name="Submissions S."/>
        </authorList>
    </citation>
    <scope>NUCLEOTIDE SEQUENCE [LARGE SCALE GENOMIC DNA]</scope>
    <source>
        <strain evidence="3">DSM 29591</strain>
    </source>
</reference>
<dbReference type="RefSeq" id="WP_076659819.1">
    <property type="nucleotide sequence ID" value="NZ_FTPR01000001.1"/>
</dbReference>
<dbReference type="Proteomes" id="UP000186997">
    <property type="component" value="Unassembled WGS sequence"/>
</dbReference>
<dbReference type="STRING" id="287098.SAMN05421665_1215"/>
<dbReference type="Gene3D" id="3.30.70.100">
    <property type="match status" value="1"/>
</dbReference>
<keyword evidence="3" id="KW-1185">Reference proteome</keyword>
<gene>
    <name evidence="2" type="ORF">SAMN05421665_1215</name>
</gene>
<dbReference type="InterPro" id="IPR011008">
    <property type="entry name" value="Dimeric_a/b-barrel"/>
</dbReference>
<dbReference type="InterPro" id="IPR010753">
    <property type="entry name" value="DUF1330"/>
</dbReference>
<protein>
    <submittedName>
        <fullName evidence="2">Uncharacterized conserved protein, DUF1330 family</fullName>
    </submittedName>
</protein>
<accession>A0A1R3WU30</accession>
<name>A0A1R3WU30_9RHOB</name>